<dbReference type="AlphaFoldDB" id="A0A7S0BGG9"/>
<name>A0A7S0BGG9_9RHOD</name>
<sequence>MHSLRKLEALRSFYSDTFESTYFNDHDFKVRCVASKVSPKIMESARLLSRLNQCTVDLKLLESCSIWWTKTIAAGELGIYCTRARVECVLWIYSHDILWEPASREVGISVLDMIGAENNTGNRRGLFSCSAGLFLSRFCQSGKLISEFPVAAVAYSDAERKNFMSEFAGDIIPTALLLDFDADGKHLLDVAHVLPLLNYDAWKPVKF</sequence>
<gene>
    <name evidence="1" type="ORF">RMAR0315_LOCUS2384</name>
</gene>
<dbReference type="EMBL" id="HBEK01004339">
    <property type="protein sequence ID" value="CAD8392409.1"/>
    <property type="molecule type" value="Transcribed_RNA"/>
</dbReference>
<proteinExistence type="predicted"/>
<evidence type="ECO:0000313" key="1">
    <source>
        <dbReference type="EMBL" id="CAD8392409.1"/>
    </source>
</evidence>
<reference evidence="1" key="1">
    <citation type="submission" date="2021-01" db="EMBL/GenBank/DDBJ databases">
        <authorList>
            <person name="Corre E."/>
            <person name="Pelletier E."/>
            <person name="Niang G."/>
            <person name="Scheremetjew M."/>
            <person name="Finn R."/>
            <person name="Kale V."/>
            <person name="Holt S."/>
            <person name="Cochrane G."/>
            <person name="Meng A."/>
            <person name="Brown T."/>
            <person name="Cohen L."/>
        </authorList>
    </citation>
    <scope>NUCLEOTIDE SEQUENCE</scope>
    <source>
        <strain evidence="1">UTEX LB 2760</strain>
    </source>
</reference>
<organism evidence="1">
    <name type="scientific">Rhodosorus marinus</name>
    <dbReference type="NCBI Taxonomy" id="101924"/>
    <lineage>
        <taxon>Eukaryota</taxon>
        <taxon>Rhodophyta</taxon>
        <taxon>Stylonematophyceae</taxon>
        <taxon>Stylonematales</taxon>
        <taxon>Stylonemataceae</taxon>
        <taxon>Rhodosorus</taxon>
    </lineage>
</organism>
<protein>
    <submittedName>
        <fullName evidence="1">Uncharacterized protein</fullName>
    </submittedName>
</protein>
<accession>A0A7S0BGG9</accession>